<sequence length="692" mass="81357">MPPLNTRKRAYLKKHRNETNQFVPHLRDQDWDMSDSELIELSNITEMRNADPTISMSINNVLLDNNVKRNRPLTYSKTSRSTRWRREKEAKSVNDKGKLKSFGFVSIAPVVEASSPILSKNEIQILRIQEILPKLQMYVKPVMNSKDKENTIERYSFMQYSSIYTYFIKRIEGIPITLASREAARIHWADNNVAYRAMTIVKWAKEYLSQGVLSRHRQGVHSKRKSFLNDADIKEMVLEEIRRMKPAERFLVTIKKFIDEVVIPSKLGVIMQPVPESTLSNYLHEWGYVYRKNKKTIYFDGHEREDVVKYRNVWSKRMLEYMEKMDFYSGETEEDVLEPNALPEGERKCVFVTHDESTFYANDGKNDMWLADGENYIRKKGPGLSIMVSEFQCPCHGTMKIQKWSSRKLFKAGTARDGWWTSKHMVEQLKEDAIGLFEALHPNCVAVFLFDNSSNHGAFADDALVASRMTLNEKPWPLSEKFQFRDTVYISRSTDMEEVQSFYYEKEIKKRDKKGNLKTKKVRYFKGIRKILEERSLWIGHDLEGKKWKLHCGAPDRVNPICCALHFLENCPDFKNQKSALEEVIINSGHVFELYPKYHCECNWIEMYWGAAKREARLKCDYSFKSLEENIDLFLDKAGDLAHIRRYFRRSMDFIEAYSRCTDGREVVQEVKKFVEKKYLSHREVRVPSDLV</sequence>
<dbReference type="InParanoid" id="I1C978"/>
<evidence type="ECO:0000313" key="3">
    <source>
        <dbReference type="Proteomes" id="UP000009138"/>
    </source>
</evidence>
<dbReference type="STRING" id="246409.I1C978"/>
<dbReference type="GO" id="GO:0003676">
    <property type="term" value="F:nucleic acid binding"/>
    <property type="evidence" value="ECO:0007669"/>
    <property type="project" value="InterPro"/>
</dbReference>
<proteinExistence type="predicted"/>
<protein>
    <recommendedName>
        <fullName evidence="4">DDE-1 domain-containing protein</fullName>
    </recommendedName>
</protein>
<dbReference type="OrthoDB" id="10044727at2759"/>
<reference evidence="1 3" key="1">
    <citation type="journal article" date="2009" name="PLoS Genet.">
        <title>Genomic analysis of the basal lineage fungus Rhizopus oryzae reveals a whole-genome duplication.</title>
        <authorList>
            <person name="Ma L.-J."/>
            <person name="Ibrahim A.S."/>
            <person name="Skory C."/>
            <person name="Grabherr M.G."/>
            <person name="Burger G."/>
            <person name="Butler M."/>
            <person name="Elias M."/>
            <person name="Idnurm A."/>
            <person name="Lang B.F."/>
            <person name="Sone T."/>
            <person name="Abe A."/>
            <person name="Calvo S.E."/>
            <person name="Corrochano L.M."/>
            <person name="Engels R."/>
            <person name="Fu J."/>
            <person name="Hansberg W."/>
            <person name="Kim J.-M."/>
            <person name="Kodira C.D."/>
            <person name="Koehrsen M.J."/>
            <person name="Liu B."/>
            <person name="Miranda-Saavedra D."/>
            <person name="O'Leary S."/>
            <person name="Ortiz-Castellanos L."/>
            <person name="Poulter R."/>
            <person name="Rodriguez-Romero J."/>
            <person name="Ruiz-Herrera J."/>
            <person name="Shen Y.-Q."/>
            <person name="Zeng Q."/>
            <person name="Galagan J."/>
            <person name="Birren B.W."/>
            <person name="Cuomo C.A."/>
            <person name="Wickes B.L."/>
        </authorList>
    </citation>
    <scope>NUCLEOTIDE SEQUENCE [LARGE SCALE GENOMIC DNA]</scope>
    <source>
        <strain evidence="1">RA 99-880</strain>
        <strain evidence="3">RA 99-880 / ATCC MYA-4621 / FGSC 9543 / NRRL 43880</strain>
    </source>
</reference>
<dbReference type="RefSeq" id="XP_067520404.1">
    <property type="nucleotide sequence ID" value="XM_067664303.1"/>
</dbReference>
<dbReference type="PANTHER" id="PTHR35871">
    <property type="entry name" value="EXPRESSED PROTEIN"/>
    <property type="match status" value="1"/>
</dbReference>
<evidence type="ECO:0000313" key="2">
    <source>
        <dbReference type="EMBL" id="EIE85467.1"/>
    </source>
</evidence>
<keyword evidence="3" id="KW-1185">Reference proteome</keyword>
<evidence type="ECO:0000313" key="1">
    <source>
        <dbReference type="EMBL" id="EIE85008.1"/>
    </source>
</evidence>
<accession>I1C978</accession>
<dbReference type="PANTHER" id="PTHR35871:SF1">
    <property type="entry name" value="CXC1-LIKE CYSTEINE CLUSTER ASSOCIATED WITH KDZ TRANSPOSASES DOMAIN-CONTAINING PROTEIN"/>
    <property type="match status" value="1"/>
</dbReference>
<reference evidence="1" key="2">
    <citation type="submission" date="2012-04" db="EMBL/GenBank/DDBJ databases">
        <title>Annotation of the Rhizopus oryzae genome.</title>
        <authorList>
            <consortium name="The Broad Institute Genome Sequencing Platform"/>
            <person name="Birren B."/>
            <person name="Lander E."/>
            <person name="Galagan J."/>
            <person name="Nusbaum C."/>
            <person name="Devon K."/>
            <person name="Ma L.-J."/>
            <person name="Jaffe D."/>
            <person name="Butler J."/>
            <person name="Alvarez P."/>
            <person name="Gnerre S."/>
            <person name="Grabherr M."/>
            <person name="Kleber M."/>
            <person name="Mauceli E."/>
            <person name="Brockman W."/>
            <person name="Rounsley S."/>
            <person name="Young S."/>
            <person name="LaButti K."/>
            <person name="Pushparaj V."/>
            <person name="DeCaprio D."/>
            <person name="Crawford M."/>
            <person name="Koehrsen M."/>
            <person name="Engels R."/>
            <person name="Montgomery P."/>
            <person name="Pearson M."/>
            <person name="Howarth C."/>
            <person name="Larson L."/>
            <person name="Luoma S."/>
            <person name="White J."/>
            <person name="O'Leary S."/>
            <person name="Kodira C."/>
            <person name="Zeng Q."/>
            <person name="Yandava C."/>
            <person name="Alvarado L."/>
            <person name="Skory C.D."/>
            <person name="Ibrahim A."/>
            <person name="Lang F."/>
            <person name="Wickes B.L."/>
            <person name="Liu B."/>
        </authorList>
    </citation>
    <scope>NUCLEOTIDE SEQUENCE</scope>
    <source>
        <strain evidence="1">RA 99-880</strain>
    </source>
</reference>
<dbReference type="VEuPathDB" id="FungiDB:RO3G_09718"/>
<dbReference type="eggNOG" id="ENOG502RT6R">
    <property type="taxonomic scope" value="Eukaryota"/>
</dbReference>
<dbReference type="AlphaFoldDB" id="I1C978"/>
<dbReference type="VEuPathDB" id="FungiDB:RO3G_10177"/>
<dbReference type="Gene3D" id="3.30.420.10">
    <property type="entry name" value="Ribonuclease H-like superfamily/Ribonuclease H"/>
    <property type="match status" value="1"/>
</dbReference>
<dbReference type="OMA" id="ETHACIV"/>
<dbReference type="InterPro" id="IPR036397">
    <property type="entry name" value="RNaseH_sf"/>
</dbReference>
<gene>
    <name evidence="1" type="ORF">RO3G_09718</name>
    <name evidence="2" type="ORF">RO3G_10177</name>
</gene>
<dbReference type="EMBL" id="CH476738">
    <property type="protein sequence ID" value="EIE85467.1"/>
    <property type="molecule type" value="Genomic_DNA"/>
</dbReference>
<evidence type="ECO:0008006" key="4">
    <source>
        <dbReference type="Google" id="ProtNLM"/>
    </source>
</evidence>
<name>I1C978_RHIO9</name>
<dbReference type="Proteomes" id="UP000009138">
    <property type="component" value="Unassembled WGS sequence"/>
</dbReference>
<dbReference type="GeneID" id="93616684"/>
<organism evidence="1 3">
    <name type="scientific">Rhizopus delemar (strain RA 99-880 / ATCC MYA-4621 / FGSC 9543 / NRRL 43880)</name>
    <name type="common">Mucormycosis agent</name>
    <name type="synonym">Rhizopus arrhizus var. delemar</name>
    <dbReference type="NCBI Taxonomy" id="246409"/>
    <lineage>
        <taxon>Eukaryota</taxon>
        <taxon>Fungi</taxon>
        <taxon>Fungi incertae sedis</taxon>
        <taxon>Mucoromycota</taxon>
        <taxon>Mucoromycotina</taxon>
        <taxon>Mucoromycetes</taxon>
        <taxon>Mucorales</taxon>
        <taxon>Mucorineae</taxon>
        <taxon>Rhizopodaceae</taxon>
        <taxon>Rhizopus</taxon>
    </lineage>
</organism>
<dbReference type="EMBL" id="CH476738">
    <property type="protein sequence ID" value="EIE85008.1"/>
    <property type="molecule type" value="Genomic_DNA"/>
</dbReference>